<sequence>MRWTPRRAVYGVLDKKAASEDGQETATRSVSHLAALAKPNIFPAAVDSGDPFVIRKVVKKKRYKKRTPQQSEAELRTGPRFELAASCTRPQRWPRRCRRITYAQYGVHHAPSSQQAAVAVLLISLFLSLWSRRC</sequence>
<accession>A0ACB7SJB1</accession>
<protein>
    <submittedName>
        <fullName evidence="1">Uncharacterized protein</fullName>
    </submittedName>
</protein>
<organism evidence="1 2">
    <name type="scientific">Hyalomma asiaticum</name>
    <name type="common">Tick</name>
    <dbReference type="NCBI Taxonomy" id="266040"/>
    <lineage>
        <taxon>Eukaryota</taxon>
        <taxon>Metazoa</taxon>
        <taxon>Ecdysozoa</taxon>
        <taxon>Arthropoda</taxon>
        <taxon>Chelicerata</taxon>
        <taxon>Arachnida</taxon>
        <taxon>Acari</taxon>
        <taxon>Parasitiformes</taxon>
        <taxon>Ixodida</taxon>
        <taxon>Ixodoidea</taxon>
        <taxon>Ixodidae</taxon>
        <taxon>Hyalomminae</taxon>
        <taxon>Hyalomma</taxon>
    </lineage>
</organism>
<proteinExistence type="predicted"/>
<evidence type="ECO:0000313" key="1">
    <source>
        <dbReference type="EMBL" id="KAH6934725.1"/>
    </source>
</evidence>
<reference evidence="1" key="1">
    <citation type="submission" date="2020-05" db="EMBL/GenBank/DDBJ databases">
        <title>Large-scale comparative analyses of tick genomes elucidate their genetic diversity and vector capacities.</title>
        <authorList>
            <person name="Jia N."/>
            <person name="Wang J."/>
            <person name="Shi W."/>
            <person name="Du L."/>
            <person name="Sun Y."/>
            <person name="Zhan W."/>
            <person name="Jiang J."/>
            <person name="Wang Q."/>
            <person name="Zhang B."/>
            <person name="Ji P."/>
            <person name="Sakyi L.B."/>
            <person name="Cui X."/>
            <person name="Yuan T."/>
            <person name="Jiang B."/>
            <person name="Yang W."/>
            <person name="Lam T.T.-Y."/>
            <person name="Chang Q."/>
            <person name="Ding S."/>
            <person name="Wang X."/>
            <person name="Zhu J."/>
            <person name="Ruan X."/>
            <person name="Zhao L."/>
            <person name="Wei J."/>
            <person name="Que T."/>
            <person name="Du C."/>
            <person name="Cheng J."/>
            <person name="Dai P."/>
            <person name="Han X."/>
            <person name="Huang E."/>
            <person name="Gao Y."/>
            <person name="Liu J."/>
            <person name="Shao H."/>
            <person name="Ye R."/>
            <person name="Li L."/>
            <person name="Wei W."/>
            <person name="Wang X."/>
            <person name="Wang C."/>
            <person name="Yang T."/>
            <person name="Huo Q."/>
            <person name="Li W."/>
            <person name="Guo W."/>
            <person name="Chen H."/>
            <person name="Zhou L."/>
            <person name="Ni X."/>
            <person name="Tian J."/>
            <person name="Zhou Y."/>
            <person name="Sheng Y."/>
            <person name="Liu T."/>
            <person name="Pan Y."/>
            <person name="Xia L."/>
            <person name="Li J."/>
            <person name="Zhao F."/>
            <person name="Cao W."/>
        </authorList>
    </citation>
    <scope>NUCLEOTIDE SEQUENCE</scope>
    <source>
        <strain evidence="1">Hyas-2018</strain>
    </source>
</reference>
<dbReference type="Proteomes" id="UP000821845">
    <property type="component" value="Chromosome 4"/>
</dbReference>
<name>A0ACB7SJB1_HYAAI</name>
<comment type="caution">
    <text evidence="1">The sequence shown here is derived from an EMBL/GenBank/DDBJ whole genome shotgun (WGS) entry which is preliminary data.</text>
</comment>
<dbReference type="EMBL" id="CM023484">
    <property type="protein sequence ID" value="KAH6934725.1"/>
    <property type="molecule type" value="Genomic_DNA"/>
</dbReference>
<keyword evidence="2" id="KW-1185">Reference proteome</keyword>
<gene>
    <name evidence="1" type="ORF">HPB50_027436</name>
</gene>
<evidence type="ECO:0000313" key="2">
    <source>
        <dbReference type="Proteomes" id="UP000821845"/>
    </source>
</evidence>